<evidence type="ECO:0000313" key="1">
    <source>
        <dbReference type="EMBL" id="SKA01925.1"/>
    </source>
</evidence>
<dbReference type="InterPro" id="IPR011990">
    <property type="entry name" value="TPR-like_helical_dom_sf"/>
</dbReference>
<dbReference type="RefSeq" id="WP_078790619.1">
    <property type="nucleotide sequence ID" value="NZ_FUWR01000013.1"/>
</dbReference>
<dbReference type="STRING" id="115783.SAMN02745119_02352"/>
<organism evidence="1 2">
    <name type="scientific">Trichlorobacter thiogenes</name>
    <dbReference type="NCBI Taxonomy" id="115783"/>
    <lineage>
        <taxon>Bacteria</taxon>
        <taxon>Pseudomonadati</taxon>
        <taxon>Thermodesulfobacteriota</taxon>
        <taxon>Desulfuromonadia</taxon>
        <taxon>Geobacterales</taxon>
        <taxon>Geobacteraceae</taxon>
        <taxon>Trichlorobacter</taxon>
    </lineage>
</organism>
<dbReference type="SUPFAM" id="SSF48452">
    <property type="entry name" value="TPR-like"/>
    <property type="match status" value="1"/>
</dbReference>
<proteinExistence type="predicted"/>
<gene>
    <name evidence="1" type="ORF">SAMN02745119_02352</name>
</gene>
<keyword evidence="2" id="KW-1185">Reference proteome</keyword>
<dbReference type="AlphaFoldDB" id="A0A1T4QDZ7"/>
<dbReference type="Proteomes" id="UP000190102">
    <property type="component" value="Unassembled WGS sequence"/>
</dbReference>
<reference evidence="2" key="1">
    <citation type="submission" date="2017-02" db="EMBL/GenBank/DDBJ databases">
        <authorList>
            <person name="Varghese N."/>
            <person name="Submissions S."/>
        </authorList>
    </citation>
    <scope>NUCLEOTIDE SEQUENCE [LARGE SCALE GENOMIC DNA]</scope>
    <source>
        <strain evidence="2">ATCC BAA-34</strain>
    </source>
</reference>
<dbReference type="Gene3D" id="1.25.40.10">
    <property type="entry name" value="Tetratricopeptide repeat domain"/>
    <property type="match status" value="1"/>
</dbReference>
<evidence type="ECO:0000313" key="2">
    <source>
        <dbReference type="Proteomes" id="UP000190102"/>
    </source>
</evidence>
<protein>
    <submittedName>
        <fullName evidence="1">Tetratricopeptide repeat-containing protein</fullName>
    </submittedName>
</protein>
<dbReference type="Pfam" id="PF14559">
    <property type="entry name" value="TPR_19"/>
    <property type="match status" value="1"/>
</dbReference>
<dbReference type="EMBL" id="FUWR01000013">
    <property type="protein sequence ID" value="SKA01925.1"/>
    <property type="molecule type" value="Genomic_DNA"/>
</dbReference>
<sequence length="150" mass="17069">MEQVLMESAEKEYQRARKALDSGNVMAALLLLESALRHQDNPQWHAMLGYCIAKERGQVARGLELCRAALEQYPDNAEYYYFYGRLLLMAGQKAEAVQALRQGFACGESSSILKLLQELGTRKPSPIRWLRRNNPLNKYLGILLARIGLR</sequence>
<name>A0A1T4QDZ7_9BACT</name>
<accession>A0A1T4QDZ7</accession>
<dbReference type="OrthoDB" id="5398227at2"/>